<keyword evidence="6" id="KW-0862">Zinc</keyword>
<evidence type="ECO:0000256" key="1">
    <source>
        <dbReference type="ARBA" id="ARBA00004604"/>
    </source>
</evidence>
<keyword evidence="7" id="KW-0539">Nucleus</keyword>
<comment type="subcellular location">
    <subcellularLocation>
        <location evidence="1">Nucleus</location>
        <location evidence="1">Nucleolus</location>
    </subcellularLocation>
</comment>
<dbReference type="InterPro" id="IPR001222">
    <property type="entry name" value="Znf_TFIIS"/>
</dbReference>
<keyword evidence="5 8" id="KW-0863">Zinc-finger</keyword>
<organism evidence="11 12">
    <name type="scientific">Symbiodinium microadriaticum</name>
    <name type="common">Dinoflagellate</name>
    <name type="synonym">Zooxanthella microadriatica</name>
    <dbReference type="NCBI Taxonomy" id="2951"/>
    <lineage>
        <taxon>Eukaryota</taxon>
        <taxon>Sar</taxon>
        <taxon>Alveolata</taxon>
        <taxon>Dinophyceae</taxon>
        <taxon>Suessiales</taxon>
        <taxon>Symbiodiniaceae</taxon>
        <taxon>Symbiodinium</taxon>
    </lineage>
</organism>
<dbReference type="Proteomes" id="UP000186817">
    <property type="component" value="Unassembled WGS sequence"/>
</dbReference>
<dbReference type="SUPFAM" id="SSF57783">
    <property type="entry name" value="Zinc beta-ribbon"/>
    <property type="match status" value="1"/>
</dbReference>
<evidence type="ECO:0000256" key="7">
    <source>
        <dbReference type="ARBA" id="ARBA00023242"/>
    </source>
</evidence>
<keyword evidence="4" id="KW-0479">Metal-binding</keyword>
<keyword evidence="3 11" id="KW-0240">DNA-directed RNA polymerase</keyword>
<comment type="caution">
    <text evidence="11">The sequence shown here is derived from an EMBL/GenBank/DDBJ whole genome shotgun (WGS) entry which is preliminary data.</text>
</comment>
<accession>A0A1Q9DJ35</accession>
<feature type="region of interest" description="Disordered" evidence="9">
    <location>
        <begin position="1"/>
        <end position="25"/>
    </location>
</feature>
<dbReference type="InterPro" id="IPR034004">
    <property type="entry name" value="Zn_ribbon_RPA12_C"/>
</dbReference>
<dbReference type="Gene3D" id="2.20.25.10">
    <property type="match status" value="1"/>
</dbReference>
<evidence type="ECO:0000256" key="6">
    <source>
        <dbReference type="ARBA" id="ARBA00022833"/>
    </source>
</evidence>
<evidence type="ECO:0000313" key="12">
    <source>
        <dbReference type="Proteomes" id="UP000186817"/>
    </source>
</evidence>
<evidence type="ECO:0000256" key="2">
    <source>
        <dbReference type="ARBA" id="ARBA00018784"/>
    </source>
</evidence>
<dbReference type="Pfam" id="PF01096">
    <property type="entry name" value="Zn_ribbon_TFIIS"/>
    <property type="match status" value="1"/>
</dbReference>
<dbReference type="GO" id="GO:0003899">
    <property type="term" value="F:DNA-directed RNA polymerase activity"/>
    <property type="evidence" value="ECO:0007669"/>
    <property type="project" value="InterPro"/>
</dbReference>
<evidence type="ECO:0000256" key="5">
    <source>
        <dbReference type="ARBA" id="ARBA00022771"/>
    </source>
</evidence>
<dbReference type="OrthoDB" id="282152at2759"/>
<evidence type="ECO:0000259" key="10">
    <source>
        <dbReference type="PROSITE" id="PS51133"/>
    </source>
</evidence>
<dbReference type="PROSITE" id="PS51133">
    <property type="entry name" value="ZF_TFIIS_2"/>
    <property type="match status" value="1"/>
</dbReference>
<dbReference type="GO" id="GO:0003676">
    <property type="term" value="F:nucleic acid binding"/>
    <property type="evidence" value="ECO:0007669"/>
    <property type="project" value="InterPro"/>
</dbReference>
<dbReference type="AlphaFoldDB" id="A0A1Q9DJ35"/>
<proteinExistence type="predicted"/>
<keyword evidence="12" id="KW-1185">Reference proteome</keyword>
<dbReference type="PANTHER" id="PTHR11239:SF14">
    <property type="entry name" value="DNA-DIRECTED RNA POLYMERASE I SUBUNIT RPA12"/>
    <property type="match status" value="1"/>
</dbReference>
<evidence type="ECO:0000313" key="11">
    <source>
        <dbReference type="EMBL" id="OLP95173.1"/>
    </source>
</evidence>
<feature type="domain" description="TFIIS-type" evidence="10">
    <location>
        <begin position="128"/>
        <end position="170"/>
    </location>
</feature>
<dbReference type="GO" id="GO:0006363">
    <property type="term" value="P:termination of RNA polymerase I transcription"/>
    <property type="evidence" value="ECO:0007669"/>
    <property type="project" value="TreeGrafter"/>
</dbReference>
<dbReference type="InterPro" id="IPR012164">
    <property type="entry name" value="Rpa12/Rpb9/Rpc10/TFS"/>
</dbReference>
<protein>
    <recommendedName>
        <fullName evidence="2">DNA-directed RNA polymerase I subunit RPA12</fullName>
    </recommendedName>
</protein>
<dbReference type="CDD" id="cd10507">
    <property type="entry name" value="Zn-ribbon_RPA12"/>
    <property type="match status" value="1"/>
</dbReference>
<reference evidence="11 12" key="1">
    <citation type="submission" date="2016-02" db="EMBL/GenBank/DDBJ databases">
        <title>Genome analysis of coral dinoflagellate symbionts highlights evolutionary adaptations to a symbiotic lifestyle.</title>
        <authorList>
            <person name="Aranda M."/>
            <person name="Li Y."/>
            <person name="Liew Y.J."/>
            <person name="Baumgarten S."/>
            <person name="Simakov O."/>
            <person name="Wilson M."/>
            <person name="Piel J."/>
            <person name="Ashoor H."/>
            <person name="Bougouffa S."/>
            <person name="Bajic V.B."/>
            <person name="Ryu T."/>
            <person name="Ravasi T."/>
            <person name="Bayer T."/>
            <person name="Micklem G."/>
            <person name="Kim H."/>
            <person name="Bhak J."/>
            <person name="Lajeunesse T.C."/>
            <person name="Voolstra C.R."/>
        </authorList>
    </citation>
    <scope>NUCLEOTIDE SEQUENCE [LARGE SCALE GENOMIC DNA]</scope>
    <source>
        <strain evidence="11 12">CCMP2467</strain>
    </source>
</reference>
<feature type="compositionally biased region" description="Basic residues" evidence="9">
    <location>
        <begin position="1"/>
        <end position="10"/>
    </location>
</feature>
<sequence>MAATEKRKKPEKASKGQVLPVAPEDFEDLSKGKQQDDFAVRQILGVWQADNYLCPRCGQVFDYGQITGPELVCTNCGYVKSFDKKVPLRSSVMVYERVSPPWWSLSSAEVEAQWQAEMEDEVTEHPEINQECPNCGHDKLQFWTRQLRSADEGLSVFFLCKKCGWRNVEK</sequence>
<dbReference type="SMART" id="SM00440">
    <property type="entry name" value="ZnF_C2C2"/>
    <property type="match status" value="1"/>
</dbReference>
<dbReference type="GO" id="GO:0008270">
    <property type="term" value="F:zinc ion binding"/>
    <property type="evidence" value="ECO:0007669"/>
    <property type="project" value="UniProtKB-KW"/>
</dbReference>
<gene>
    <name evidence="11" type="primary">ZNRD1</name>
    <name evidence="11" type="ORF">AK812_SmicGene22728</name>
</gene>
<evidence type="ECO:0000256" key="8">
    <source>
        <dbReference type="PROSITE-ProRule" id="PRU00472"/>
    </source>
</evidence>
<evidence type="ECO:0000256" key="4">
    <source>
        <dbReference type="ARBA" id="ARBA00022723"/>
    </source>
</evidence>
<evidence type="ECO:0000256" key="3">
    <source>
        <dbReference type="ARBA" id="ARBA00022478"/>
    </source>
</evidence>
<dbReference type="OMA" id="EINQECP"/>
<evidence type="ECO:0000256" key="9">
    <source>
        <dbReference type="SAM" id="MobiDB-lite"/>
    </source>
</evidence>
<dbReference type="EMBL" id="LSRX01000514">
    <property type="protein sequence ID" value="OLP95173.1"/>
    <property type="molecule type" value="Genomic_DNA"/>
</dbReference>
<dbReference type="GO" id="GO:0005736">
    <property type="term" value="C:RNA polymerase I complex"/>
    <property type="evidence" value="ECO:0007669"/>
    <property type="project" value="TreeGrafter"/>
</dbReference>
<dbReference type="PANTHER" id="PTHR11239">
    <property type="entry name" value="DNA-DIRECTED RNA POLYMERASE"/>
    <property type="match status" value="1"/>
</dbReference>
<keyword evidence="3 11" id="KW-0804">Transcription</keyword>
<name>A0A1Q9DJ35_SYMMI</name>